<protein>
    <submittedName>
        <fullName evidence="2">Uncharacterized protein</fullName>
    </submittedName>
</protein>
<keyword evidence="1" id="KW-0732">Signal</keyword>
<dbReference type="AlphaFoldDB" id="A0AAV4T335"/>
<comment type="caution">
    <text evidence="2">The sequence shown here is derived from an EMBL/GenBank/DDBJ whole genome shotgun (WGS) entry which is preliminary data.</text>
</comment>
<name>A0AAV4T335_CAEEX</name>
<dbReference type="Proteomes" id="UP001054945">
    <property type="component" value="Unassembled WGS sequence"/>
</dbReference>
<feature type="signal peptide" evidence="1">
    <location>
        <begin position="1"/>
        <end position="25"/>
    </location>
</feature>
<gene>
    <name evidence="2" type="ORF">CEXT_407301</name>
</gene>
<evidence type="ECO:0000313" key="3">
    <source>
        <dbReference type="Proteomes" id="UP001054945"/>
    </source>
</evidence>
<dbReference type="EMBL" id="BPLR01010648">
    <property type="protein sequence ID" value="GIY40710.1"/>
    <property type="molecule type" value="Genomic_DNA"/>
</dbReference>
<keyword evidence="3" id="KW-1185">Reference proteome</keyword>
<organism evidence="2 3">
    <name type="scientific">Caerostris extrusa</name>
    <name type="common">Bark spider</name>
    <name type="synonym">Caerostris bankana</name>
    <dbReference type="NCBI Taxonomy" id="172846"/>
    <lineage>
        <taxon>Eukaryota</taxon>
        <taxon>Metazoa</taxon>
        <taxon>Ecdysozoa</taxon>
        <taxon>Arthropoda</taxon>
        <taxon>Chelicerata</taxon>
        <taxon>Arachnida</taxon>
        <taxon>Araneae</taxon>
        <taxon>Araneomorphae</taxon>
        <taxon>Entelegynae</taxon>
        <taxon>Araneoidea</taxon>
        <taxon>Araneidae</taxon>
        <taxon>Caerostris</taxon>
    </lineage>
</organism>
<proteinExistence type="predicted"/>
<accession>A0AAV4T335</accession>
<feature type="chain" id="PRO_5043864965" evidence="1">
    <location>
        <begin position="26"/>
        <end position="238"/>
    </location>
</feature>
<evidence type="ECO:0000313" key="2">
    <source>
        <dbReference type="EMBL" id="GIY40710.1"/>
    </source>
</evidence>
<evidence type="ECO:0000256" key="1">
    <source>
        <dbReference type="SAM" id="SignalP"/>
    </source>
</evidence>
<reference evidence="2 3" key="1">
    <citation type="submission" date="2021-06" db="EMBL/GenBank/DDBJ databases">
        <title>Caerostris extrusa draft genome.</title>
        <authorList>
            <person name="Kono N."/>
            <person name="Arakawa K."/>
        </authorList>
    </citation>
    <scope>NUCLEOTIDE SEQUENCE [LARGE SCALE GENOMIC DNA]</scope>
</reference>
<sequence>MGENRIITILKLSFLFRALLVVTVGHNTRDPPNRKVGGKFIAAVKMGLKDLFVLQREDEEIFFSFSVFSLFFLSKSCFFGVGDAAISIALLDFDFCLCDFTSSLTPPSTPLFIICTSVDCLELVGAFPNWILRLCKAEENSFTTQPFLYDNQIFLRLASSVFVHPLLQPPVCISVVNIGNHHKKLSPPGDVLCNTTFHPSRRQEKRKQSIKTKSSENEQFLATRLLSLIESVLATQLK</sequence>